<dbReference type="Pfam" id="PF00582">
    <property type="entry name" value="Usp"/>
    <property type="match status" value="1"/>
</dbReference>
<evidence type="ECO:0000256" key="1">
    <source>
        <dbReference type="ARBA" id="ARBA00008791"/>
    </source>
</evidence>
<comment type="caution">
    <text evidence="3">The sequence shown here is derived from an EMBL/GenBank/DDBJ whole genome shotgun (WGS) entry which is preliminary data.</text>
</comment>
<dbReference type="OrthoDB" id="9788959at2"/>
<evidence type="ECO:0000313" key="3">
    <source>
        <dbReference type="EMBL" id="GAL88536.1"/>
    </source>
</evidence>
<comment type="similarity">
    <text evidence="1">Belongs to the universal stress protein A family.</text>
</comment>
<sequence>MKHILLLTDYSKNSINAMRYALQLFEHHICKFYLLHVQSSSTYTTDDLILAGNASVYSAIVKKAKHKLSKLVTSLEKEVKHGNFSFETLIDYDALTDAITQVVVSKNINLIVMGSNGVTGAKEVIFGSNTINVIRKVDCPTLVIPEKFEYKKPNDVLLPLDVPDSTSGMAFTAIVEFTEKFCKTLHILRIQPYAKNSKEEKRDRAHLDTLKQTNYVYHKINNVPIPYVVACYSQTHNIDLIAIIAKRESLFDRFFSGSPTTQITHKIKVPLLVSHS</sequence>
<dbReference type="CDD" id="cd00293">
    <property type="entry name" value="USP-like"/>
    <property type="match status" value="1"/>
</dbReference>
<dbReference type="EMBL" id="BBNY01000003">
    <property type="protein sequence ID" value="GAL88536.1"/>
    <property type="molecule type" value="Genomic_DNA"/>
</dbReference>
<dbReference type="PANTHER" id="PTHR46268:SF6">
    <property type="entry name" value="UNIVERSAL STRESS PROTEIN UP12"/>
    <property type="match status" value="1"/>
</dbReference>
<dbReference type="PANTHER" id="PTHR46268">
    <property type="entry name" value="STRESS RESPONSE PROTEIN NHAX"/>
    <property type="match status" value="1"/>
</dbReference>
<reference evidence="4" key="1">
    <citation type="journal article" date="2014" name="Genome Announc.">
        <title>Draft Genome Sequence of Marine Flavobacterium Jejuia pallidilutea Strain 11shimoA1 and Pigmentation Mutants.</title>
        <authorList>
            <person name="Takatani N."/>
            <person name="Nakanishi M."/>
            <person name="Meirelles P."/>
            <person name="Mino S."/>
            <person name="Suda W."/>
            <person name="Oshima K."/>
            <person name="Hattori M."/>
            <person name="Ohkuma M."/>
            <person name="Hosokawa M."/>
            <person name="Miyashita K."/>
            <person name="Thompson F.L."/>
            <person name="Niwa A."/>
            <person name="Sawabe T."/>
            <person name="Sawabe T."/>
        </authorList>
    </citation>
    <scope>NUCLEOTIDE SEQUENCE [LARGE SCALE GENOMIC DNA]</scope>
    <source>
        <strain evidence="4">JCM 19538</strain>
    </source>
</reference>
<gene>
    <name evidence="3" type="ORF">JCM19538_3049</name>
</gene>
<dbReference type="Gene3D" id="3.40.50.12370">
    <property type="match status" value="1"/>
</dbReference>
<dbReference type="InterPro" id="IPR006016">
    <property type="entry name" value="UspA"/>
</dbReference>
<keyword evidence="4" id="KW-1185">Reference proteome</keyword>
<name>A0A098LNG8_9FLAO</name>
<accession>A0A098LNG8</accession>
<protein>
    <submittedName>
        <fullName evidence="3">Putative universal stress protein UspA</fullName>
    </submittedName>
</protein>
<dbReference type="SUPFAM" id="SSF52402">
    <property type="entry name" value="Adenine nucleotide alpha hydrolases-like"/>
    <property type="match status" value="2"/>
</dbReference>
<dbReference type="PRINTS" id="PR01438">
    <property type="entry name" value="UNVRSLSTRESS"/>
</dbReference>
<proteinExistence type="inferred from homology"/>
<evidence type="ECO:0000313" key="4">
    <source>
        <dbReference type="Proteomes" id="UP000030184"/>
    </source>
</evidence>
<dbReference type="RefSeq" id="WP_045371310.1">
    <property type="nucleotide sequence ID" value="NZ_BBNY01000003.1"/>
</dbReference>
<organism evidence="3 4">
    <name type="scientific">Jejuia pallidilutea</name>
    <dbReference type="NCBI Taxonomy" id="504487"/>
    <lineage>
        <taxon>Bacteria</taxon>
        <taxon>Pseudomonadati</taxon>
        <taxon>Bacteroidota</taxon>
        <taxon>Flavobacteriia</taxon>
        <taxon>Flavobacteriales</taxon>
        <taxon>Flavobacteriaceae</taxon>
        <taxon>Jejuia</taxon>
    </lineage>
</organism>
<dbReference type="InterPro" id="IPR006015">
    <property type="entry name" value="Universal_stress_UspA"/>
</dbReference>
<dbReference type="Proteomes" id="UP000030184">
    <property type="component" value="Unassembled WGS sequence"/>
</dbReference>
<evidence type="ECO:0000259" key="2">
    <source>
        <dbReference type="Pfam" id="PF00582"/>
    </source>
</evidence>
<dbReference type="AlphaFoldDB" id="A0A098LNG8"/>
<feature type="domain" description="UspA" evidence="2">
    <location>
        <begin position="1"/>
        <end position="145"/>
    </location>
</feature>